<feature type="repeat" description="WD" evidence="11">
    <location>
        <begin position="578"/>
        <end position="619"/>
    </location>
</feature>
<feature type="repeat" description="WD" evidence="11">
    <location>
        <begin position="331"/>
        <end position="356"/>
    </location>
</feature>
<sequence>MEVEPVFIAGGCNRSSSAISWQKSQNAAIAFCCSNLVLIGNADSATIESSLVGHGPDVTVNAVKWVQDGSGRLISGDSDGSINIWTYHSNRSYSLNATLTGHLASVTNLSVIVALDGHLLISSCASDGTVRLWRDGKCVQTIECTALPLCSALVIYQDRVFLAVGDVDAQVILYRLERDEQFARVAVLNGHGDWIRGLDFMVSEKKECVLASAAQDRLIRIWVFSDAESVHVSLESVLAGHDQGVLSVRWGPDQQLLSASMDKTMIIWSHDKDSDLWISMAQTGEVGGHNLACYCAEWSPDGNRLICNTYNGAFYLWSRTNDGRFTSSPIFSGHSSPVASLAWNPEGQYIISAGEEDQTTRIFSTWTHGPGLSPTFHEIGRPQMHGYDMSCVCPIASVAHRFASGAQEKVIRVFDAPRNFIQDLHQLSGVDSIEKSDIVRAENVFCPEIGLSNKAVSERDDRSSMTGPPDESLLMQDKLWPEVAKLYGHGNDVFAMTCAHDGTTLASSCSSKEPNQAAIILWSTSTWKPKQSLPIHSLTVVQIEFSHDDKFLLSVSRDRSIAISMRVDDVWKTTMCLEKTHHRIIWSCSWSHDDLYFATGSRDKKIHVWKVDRSNGSFSLDSTIATKSAVTAVAFTDDYLLGVGCEDGSIYIYKGQFGSEKILVWESAVDFPKEICHSRAVRALKWNPRQGVLTLASCSSDHTVRLFSIQERP</sequence>
<evidence type="ECO:0000256" key="9">
    <source>
        <dbReference type="ARBA" id="ARBA00022737"/>
    </source>
</evidence>
<dbReference type="PANTHER" id="PTHR44111">
    <property type="entry name" value="ELONGATOR COMPLEX PROTEIN 2"/>
    <property type="match status" value="1"/>
</dbReference>
<organism evidence="12">
    <name type="scientific">Spongospora subterranea</name>
    <dbReference type="NCBI Taxonomy" id="70186"/>
    <lineage>
        <taxon>Eukaryota</taxon>
        <taxon>Sar</taxon>
        <taxon>Rhizaria</taxon>
        <taxon>Endomyxa</taxon>
        <taxon>Phytomyxea</taxon>
        <taxon>Plasmodiophorida</taxon>
        <taxon>Plasmodiophoridae</taxon>
        <taxon>Spongospora</taxon>
    </lineage>
</organism>
<reference evidence="12" key="1">
    <citation type="submission" date="2015-04" db="EMBL/GenBank/DDBJ databases">
        <title>The genome sequence of the plant pathogenic Rhizarian Plasmodiophora brassicae reveals insights in its biotrophic life cycle and the origin of chitin synthesis.</title>
        <authorList>
            <person name="Schwelm A."/>
            <person name="Fogelqvist J."/>
            <person name="Knaust A."/>
            <person name="Julke S."/>
            <person name="Lilja T."/>
            <person name="Dhandapani V."/>
            <person name="Bonilla-Rosso G."/>
            <person name="Karlsson M."/>
            <person name="Shevchenko A."/>
            <person name="Choi S.R."/>
            <person name="Kim H.G."/>
            <person name="Park J.Y."/>
            <person name="Lim Y.P."/>
            <person name="Ludwig-Muller J."/>
            <person name="Dixelius C."/>
        </authorList>
    </citation>
    <scope>NUCLEOTIDE SEQUENCE</scope>
    <source>
        <tissue evidence="12">Potato root galls</tissue>
    </source>
</reference>
<keyword evidence="10" id="KW-0539">Nucleus</keyword>
<dbReference type="InterPro" id="IPR036322">
    <property type="entry name" value="WD40_repeat_dom_sf"/>
</dbReference>
<comment type="subcellular location">
    <subcellularLocation>
        <location evidence="2">Cytoplasm</location>
    </subcellularLocation>
    <subcellularLocation>
        <location evidence="1">Nucleus</location>
    </subcellularLocation>
</comment>
<dbReference type="InterPro" id="IPR001680">
    <property type="entry name" value="WD40_rpt"/>
</dbReference>
<dbReference type="PROSITE" id="PS50294">
    <property type="entry name" value="WD_REPEATS_REGION"/>
    <property type="match status" value="2"/>
</dbReference>
<dbReference type="Pfam" id="PF00400">
    <property type="entry name" value="WD40"/>
    <property type="match status" value="9"/>
</dbReference>
<evidence type="ECO:0000256" key="2">
    <source>
        <dbReference type="ARBA" id="ARBA00004496"/>
    </source>
</evidence>
<evidence type="ECO:0000256" key="7">
    <source>
        <dbReference type="ARBA" id="ARBA00022574"/>
    </source>
</evidence>
<evidence type="ECO:0000256" key="5">
    <source>
        <dbReference type="ARBA" id="ARBA00020267"/>
    </source>
</evidence>
<protein>
    <recommendedName>
        <fullName evidence="5">Elongator complex protein 2</fullName>
    </recommendedName>
</protein>
<feature type="repeat" description="WD" evidence="11">
    <location>
        <begin position="238"/>
        <end position="269"/>
    </location>
</feature>
<keyword evidence="8" id="KW-0819">tRNA processing</keyword>
<evidence type="ECO:0000256" key="3">
    <source>
        <dbReference type="ARBA" id="ARBA00005043"/>
    </source>
</evidence>
<dbReference type="PANTHER" id="PTHR44111:SF1">
    <property type="entry name" value="ELONGATOR COMPLEX PROTEIN 2"/>
    <property type="match status" value="1"/>
</dbReference>
<evidence type="ECO:0000256" key="6">
    <source>
        <dbReference type="ARBA" id="ARBA00022490"/>
    </source>
</evidence>
<feature type="repeat" description="WD" evidence="11">
    <location>
        <begin position="188"/>
        <end position="232"/>
    </location>
</feature>
<feature type="repeat" description="WD" evidence="11">
    <location>
        <begin position="53"/>
        <end position="95"/>
    </location>
</feature>
<keyword evidence="6" id="KW-0963">Cytoplasm</keyword>
<accession>A0A0H5R8Z8</accession>
<evidence type="ECO:0000256" key="10">
    <source>
        <dbReference type="ARBA" id="ARBA00023242"/>
    </source>
</evidence>
<dbReference type="EMBL" id="HACM01010161">
    <property type="protein sequence ID" value="CRZ10603.1"/>
    <property type="molecule type" value="Transcribed_RNA"/>
</dbReference>
<keyword evidence="7 11" id="KW-0853">WD repeat</keyword>
<dbReference type="UniPathway" id="UPA00988"/>
<dbReference type="AlphaFoldDB" id="A0A0H5R8Z8"/>
<keyword evidence="9" id="KW-0677">Repeat</keyword>
<dbReference type="GO" id="GO:0033588">
    <property type="term" value="C:elongator holoenzyme complex"/>
    <property type="evidence" value="ECO:0007669"/>
    <property type="project" value="InterPro"/>
</dbReference>
<dbReference type="InterPro" id="IPR011044">
    <property type="entry name" value="Quino_amine_DH_bsu"/>
</dbReference>
<comment type="pathway">
    <text evidence="3">tRNA modification; 5-methoxycarbonylmethyl-2-thiouridine-tRNA biosynthesis.</text>
</comment>
<evidence type="ECO:0000256" key="4">
    <source>
        <dbReference type="ARBA" id="ARBA00005881"/>
    </source>
</evidence>
<dbReference type="CDD" id="cd00200">
    <property type="entry name" value="WD40"/>
    <property type="match status" value="1"/>
</dbReference>
<evidence type="ECO:0000313" key="12">
    <source>
        <dbReference type="EMBL" id="CRZ10603.1"/>
    </source>
</evidence>
<dbReference type="InterPro" id="IPR037289">
    <property type="entry name" value="Elp2"/>
</dbReference>
<dbReference type="GO" id="GO:0005737">
    <property type="term" value="C:cytoplasm"/>
    <property type="evidence" value="ECO:0007669"/>
    <property type="project" value="UniProtKB-SubCell"/>
</dbReference>
<dbReference type="PROSITE" id="PS50082">
    <property type="entry name" value="WD_REPEATS_2"/>
    <property type="match status" value="6"/>
</dbReference>
<name>A0A0H5R8Z8_9EUKA</name>
<proteinExistence type="inferred from homology"/>
<evidence type="ECO:0000256" key="1">
    <source>
        <dbReference type="ARBA" id="ARBA00004123"/>
    </source>
</evidence>
<comment type="similarity">
    <text evidence="4">Belongs to the WD repeat ELP2 family.</text>
</comment>
<evidence type="ECO:0000256" key="8">
    <source>
        <dbReference type="ARBA" id="ARBA00022694"/>
    </source>
</evidence>
<dbReference type="GO" id="GO:0002098">
    <property type="term" value="P:tRNA wobble uridine modification"/>
    <property type="evidence" value="ECO:0007669"/>
    <property type="project" value="InterPro"/>
</dbReference>
<dbReference type="SUPFAM" id="SSF50969">
    <property type="entry name" value="YVTN repeat-like/Quinoprotein amine dehydrogenase"/>
    <property type="match status" value="1"/>
</dbReference>
<dbReference type="SMART" id="SM00320">
    <property type="entry name" value="WD40"/>
    <property type="match status" value="13"/>
</dbReference>
<dbReference type="GO" id="GO:0005634">
    <property type="term" value="C:nucleus"/>
    <property type="evidence" value="ECO:0007669"/>
    <property type="project" value="UniProtKB-SubCell"/>
</dbReference>
<dbReference type="SUPFAM" id="SSF50978">
    <property type="entry name" value="WD40 repeat-like"/>
    <property type="match status" value="2"/>
</dbReference>
<dbReference type="Gene3D" id="2.130.10.10">
    <property type="entry name" value="YVTN repeat-like/Quinoprotein amine dehydrogenase"/>
    <property type="match status" value="4"/>
</dbReference>
<feature type="repeat" description="WD" evidence="11">
    <location>
        <begin position="286"/>
        <end position="327"/>
    </location>
</feature>
<dbReference type="InterPro" id="IPR015943">
    <property type="entry name" value="WD40/YVTN_repeat-like_dom_sf"/>
</dbReference>
<evidence type="ECO:0000256" key="11">
    <source>
        <dbReference type="PROSITE-ProRule" id="PRU00221"/>
    </source>
</evidence>